<dbReference type="Gramene" id="TraesCS2B03G0032400.1">
    <property type="protein sequence ID" value="TraesCS2B03G0032400.1.CDS1"/>
    <property type="gene ID" value="TraesCS2B03G0032400"/>
</dbReference>
<sequence length="104" mass="11592">MTAHDIEKGSEDAAAGNDVRSAYAELLRRRRFLWWLTLLEVVLIFGIGALMACIEPSTAGPKVYLASRVVGYAGHVVAVCWGLFIVYQWTLSAKEHQRILDSIK</sequence>
<reference evidence="2" key="1">
    <citation type="submission" date="2018-08" db="EMBL/GenBank/DDBJ databases">
        <authorList>
            <person name="Rossello M."/>
        </authorList>
    </citation>
    <scope>NUCLEOTIDE SEQUENCE [LARGE SCALE GENOMIC DNA]</scope>
    <source>
        <strain evidence="2">cv. Chinese Spring</strain>
    </source>
</reference>
<dbReference type="EnsemblPlants" id="TraesCS2B02G009400.1">
    <property type="protein sequence ID" value="TraesCS2B02G009400.1.cds1"/>
    <property type="gene ID" value="TraesCS2B02G009400"/>
</dbReference>
<feature type="transmembrane region" description="Helical" evidence="1">
    <location>
        <begin position="72"/>
        <end position="90"/>
    </location>
</feature>
<dbReference type="OMA" id="RRFLWWM"/>
<keyword evidence="1" id="KW-1133">Transmembrane helix</keyword>
<keyword evidence="1" id="KW-0812">Transmembrane</keyword>
<evidence type="ECO:0000313" key="3">
    <source>
        <dbReference type="Proteomes" id="UP000019116"/>
    </source>
</evidence>
<name>A0A3B6BZ51_WHEAT</name>
<dbReference type="Gramene" id="TraesCS2B02G009400.1">
    <property type="protein sequence ID" value="TraesCS2B02G009400.1.cds1"/>
    <property type="gene ID" value="TraesCS2B02G009400"/>
</dbReference>
<evidence type="ECO:0000256" key="1">
    <source>
        <dbReference type="SAM" id="Phobius"/>
    </source>
</evidence>
<evidence type="ECO:0000313" key="2">
    <source>
        <dbReference type="EnsemblPlants" id="TraesCS2B02G009400.1.cds1"/>
    </source>
</evidence>
<protein>
    <submittedName>
        <fullName evidence="2">Uncharacterized protein</fullName>
    </submittedName>
</protein>
<organism evidence="2">
    <name type="scientific">Triticum aestivum</name>
    <name type="common">Wheat</name>
    <dbReference type="NCBI Taxonomy" id="4565"/>
    <lineage>
        <taxon>Eukaryota</taxon>
        <taxon>Viridiplantae</taxon>
        <taxon>Streptophyta</taxon>
        <taxon>Embryophyta</taxon>
        <taxon>Tracheophyta</taxon>
        <taxon>Spermatophyta</taxon>
        <taxon>Magnoliopsida</taxon>
        <taxon>Liliopsida</taxon>
        <taxon>Poales</taxon>
        <taxon>Poaceae</taxon>
        <taxon>BOP clade</taxon>
        <taxon>Pooideae</taxon>
        <taxon>Triticodae</taxon>
        <taxon>Triticeae</taxon>
        <taxon>Triticinae</taxon>
        <taxon>Triticum</taxon>
    </lineage>
</organism>
<dbReference type="Gramene" id="TraesSTA2B03G00823030.1">
    <property type="protein sequence ID" value="TraesSTA2B03G00823030.1.CDS1"/>
    <property type="gene ID" value="TraesSTA2B03G00823030"/>
</dbReference>
<dbReference type="Gramene" id="TraesROB_scaffold_136663_01G000100.1">
    <property type="protein sequence ID" value="TraesROB_scaffold_136663_01G000100.1"/>
    <property type="gene ID" value="TraesROB_scaffold_136663_01G000100"/>
</dbReference>
<dbReference type="Gramene" id="TraesROB_scaffold_126916_01G000100.1">
    <property type="protein sequence ID" value="TraesROB_scaffold_126916_01G000100.1"/>
    <property type="gene ID" value="TraesROB_scaffold_126916_01G000100"/>
</dbReference>
<accession>A0A3B6BZ51</accession>
<proteinExistence type="predicted"/>
<dbReference type="Proteomes" id="UP000019116">
    <property type="component" value="Chromosome 2B"/>
</dbReference>
<keyword evidence="1" id="KW-0472">Membrane</keyword>
<feature type="transmembrane region" description="Helical" evidence="1">
    <location>
        <begin position="32"/>
        <end position="52"/>
    </location>
</feature>
<reference evidence="2" key="2">
    <citation type="submission" date="2018-10" db="UniProtKB">
        <authorList>
            <consortium name="EnsemblPlants"/>
        </authorList>
    </citation>
    <scope>IDENTIFICATION</scope>
</reference>
<keyword evidence="3" id="KW-1185">Reference proteome</keyword>
<dbReference type="AlphaFoldDB" id="A0A3B6BZ51"/>